<reference evidence="1 2" key="1">
    <citation type="submission" date="2020-09" db="EMBL/GenBank/DDBJ databases">
        <authorList>
            <person name="Courtine D."/>
        </authorList>
    </citation>
    <scope>NUCLEOTIDE SEQUENCE [LARGE SCALE GENOMIC DNA]</scope>
    <source>
        <strain evidence="1 2">IRI35c</strain>
    </source>
</reference>
<dbReference type="AlphaFoldDB" id="A0A7G2D6X6"/>
<accession>A0A7G2D6X6</accession>
<name>A0A7G2D6X6_9EURY</name>
<dbReference type="KEGG" id="tcq:TIRI35C_1008"/>
<dbReference type="Proteomes" id="UP000516304">
    <property type="component" value="Chromosome TIRI35C"/>
</dbReference>
<dbReference type="PANTHER" id="PTHR38597">
    <property type="entry name" value="BLL3834 PROTEIN"/>
    <property type="match status" value="1"/>
</dbReference>
<evidence type="ECO:0008006" key="3">
    <source>
        <dbReference type="Google" id="ProtNLM"/>
    </source>
</evidence>
<evidence type="ECO:0000313" key="2">
    <source>
        <dbReference type="Proteomes" id="UP000516304"/>
    </source>
</evidence>
<keyword evidence="2" id="KW-1185">Reference proteome</keyword>
<sequence length="408" mass="46946">MILRTVAQNYENSTGIRVKTPDRYITSMRNVAHLPLHGGRVPAWLAQRMRKLTRLVLILAVEEYGTKGLLERLSDPVWFQAFNNVIGMDWDSSGSTTVTAGMIKDALWREELGVKAAGGKGKKSRATPDELKRIAELYDLDPEPYVRTSRLVAKVDTVALQTGYGLYHHVFLLDEEGNWAVIQQGMNERERMARRFHWFDAETFTLDPHKAISGLRREFALNTVSKEAKEYQKTLLNVVQENPVKIERELESLKALAKGYRPLVYYKPRNVNEVSILRRYESMGRFELNKRALEFARELSVSNYEEFLLLKGLGPSTLRALSLVLELVYDVHPSWKDPVTHPPDPFKFTYAVGGKDRVPFPIDKPAYDELISFLEELVSRHPEEKALVRNVTKITRNWKFPEEDKRAT</sequence>
<evidence type="ECO:0000313" key="1">
    <source>
        <dbReference type="EMBL" id="CAD5244162.1"/>
    </source>
</evidence>
<dbReference type="Pfam" id="PF05559">
    <property type="entry name" value="DUF763"/>
    <property type="match status" value="1"/>
</dbReference>
<dbReference type="PANTHER" id="PTHR38597:SF1">
    <property type="entry name" value="BLL3834 PROTEIN"/>
    <property type="match status" value="1"/>
</dbReference>
<gene>
    <name evidence="1" type="ORF">TIRI35C_1008</name>
</gene>
<proteinExistence type="predicted"/>
<dbReference type="EMBL" id="LR881183">
    <property type="protein sequence ID" value="CAD5244162.1"/>
    <property type="molecule type" value="Genomic_DNA"/>
</dbReference>
<dbReference type="InterPro" id="IPR008482">
    <property type="entry name" value="DUF763"/>
</dbReference>
<organism evidence="1 2">
    <name type="scientific">Thermococcus camini</name>
    <dbReference type="NCBI Taxonomy" id="2016373"/>
    <lineage>
        <taxon>Archaea</taxon>
        <taxon>Methanobacteriati</taxon>
        <taxon>Methanobacteriota</taxon>
        <taxon>Thermococci</taxon>
        <taxon>Thermococcales</taxon>
        <taxon>Thermococcaceae</taxon>
        <taxon>Thermococcus</taxon>
    </lineage>
</organism>
<protein>
    <recommendedName>
        <fullName evidence="3">DUF763 domain-containing protein</fullName>
    </recommendedName>
</protein>